<dbReference type="InterPro" id="IPR036047">
    <property type="entry name" value="F-box-like_dom_sf"/>
</dbReference>
<proteinExistence type="predicted"/>
<dbReference type="VEuPathDB" id="FungiDB:SCHCODRAFT_01154535"/>
<dbReference type="CDD" id="cd09917">
    <property type="entry name" value="F-box_SF"/>
    <property type="match status" value="1"/>
</dbReference>
<reference evidence="3 4" key="1">
    <citation type="journal article" date="2010" name="Nat. Biotechnol.">
        <title>Genome sequence of the model mushroom Schizophyllum commune.</title>
        <authorList>
            <person name="Ohm R.A."/>
            <person name="de Jong J.F."/>
            <person name="Lugones L.G."/>
            <person name="Aerts A."/>
            <person name="Kothe E."/>
            <person name="Stajich J.E."/>
            <person name="de Vries R.P."/>
            <person name="Record E."/>
            <person name="Levasseur A."/>
            <person name="Baker S.E."/>
            <person name="Bartholomew K.A."/>
            <person name="Coutinho P.M."/>
            <person name="Erdmann S."/>
            <person name="Fowler T.J."/>
            <person name="Gathman A.C."/>
            <person name="Lombard V."/>
            <person name="Henrissat B."/>
            <person name="Knabe N."/>
            <person name="Kuees U."/>
            <person name="Lilly W.W."/>
            <person name="Lindquist E."/>
            <person name="Lucas S."/>
            <person name="Magnuson J.K."/>
            <person name="Piumi F."/>
            <person name="Raudaskoski M."/>
            <person name="Salamov A."/>
            <person name="Schmutz J."/>
            <person name="Schwarze F.W.M.R."/>
            <person name="vanKuyk P.A."/>
            <person name="Horton J.S."/>
            <person name="Grigoriev I.V."/>
            <person name="Woesten H.A.B."/>
        </authorList>
    </citation>
    <scope>NUCLEOTIDE SEQUENCE [LARGE SCALE GENOMIC DNA]</scope>
    <source>
        <strain evidence="4">H4-8 / FGSC 9210</strain>
    </source>
</reference>
<feature type="region of interest" description="Disordered" evidence="1">
    <location>
        <begin position="25"/>
        <end position="46"/>
    </location>
</feature>
<evidence type="ECO:0000313" key="3">
    <source>
        <dbReference type="EMBL" id="EFI96409.1"/>
    </source>
</evidence>
<gene>
    <name evidence="3" type="ORF">SCHCODRAFT_109730</name>
</gene>
<dbReference type="InterPro" id="IPR001810">
    <property type="entry name" value="F-box_dom"/>
</dbReference>
<sequence>MMSAPLQRLCNILGGNTSRRVATMTPSDAQKDLSVAGSPRRPGTDVAEKEIDVASRLPRLAKSAMLMGENTTVLDPEVLHMVMQSCSPHDLAVLRRVCRAFKLHIDERPALWRPARKVICDAPAPSALPPLKGFVRQAADADEIQEGLTEAEWALHLFTGALETKRGYQAVPMLWLVDYKREWTKSHNKNMEIIGEFIREKERLGVDAKKRRVREFLRTPVCVGLLQAFRRDLEDIDYATLARAYPEIVDQAARAKSGDLSMLPRGYRLHSRDNIVCPTCHPPVKRAYTLDAKLKKIVYLEKGEPMVNWKEPKKYMIGDGIQNHYTAKHPNVKPPLLRVTFACSACPTTAKPRLYCNQGMIAHHHNAHGPINPAW</sequence>
<dbReference type="RefSeq" id="XP_003031312.1">
    <property type="nucleotide sequence ID" value="XM_003031266.1"/>
</dbReference>
<evidence type="ECO:0000313" key="4">
    <source>
        <dbReference type="Proteomes" id="UP000007431"/>
    </source>
</evidence>
<dbReference type="Pfam" id="PF00646">
    <property type="entry name" value="F-box"/>
    <property type="match status" value="1"/>
</dbReference>
<dbReference type="GeneID" id="9587437"/>
<keyword evidence="4" id="KW-1185">Reference proteome</keyword>
<dbReference type="EMBL" id="GL377307">
    <property type="protein sequence ID" value="EFI96409.1"/>
    <property type="molecule type" value="Genomic_DNA"/>
</dbReference>
<name>D8Q7F2_SCHCM</name>
<feature type="domain" description="F-box" evidence="2">
    <location>
        <begin position="74"/>
        <end position="107"/>
    </location>
</feature>
<dbReference type="AlphaFoldDB" id="D8Q7F2"/>
<dbReference type="SUPFAM" id="SSF81383">
    <property type="entry name" value="F-box domain"/>
    <property type="match status" value="1"/>
</dbReference>
<accession>D8Q7F2</accession>
<dbReference type="Proteomes" id="UP000007431">
    <property type="component" value="Unassembled WGS sequence"/>
</dbReference>
<evidence type="ECO:0000256" key="1">
    <source>
        <dbReference type="SAM" id="MobiDB-lite"/>
    </source>
</evidence>
<feature type="non-terminal residue" evidence="3">
    <location>
        <position position="375"/>
    </location>
</feature>
<dbReference type="KEGG" id="scm:SCHCO_01154535"/>
<protein>
    <recommendedName>
        <fullName evidence="2">F-box domain-containing protein</fullName>
    </recommendedName>
</protein>
<dbReference type="InParanoid" id="D8Q7F2"/>
<evidence type="ECO:0000259" key="2">
    <source>
        <dbReference type="Pfam" id="PF00646"/>
    </source>
</evidence>
<organism evidence="4">
    <name type="scientific">Schizophyllum commune (strain H4-8 / FGSC 9210)</name>
    <name type="common">Split gill fungus</name>
    <dbReference type="NCBI Taxonomy" id="578458"/>
    <lineage>
        <taxon>Eukaryota</taxon>
        <taxon>Fungi</taxon>
        <taxon>Dikarya</taxon>
        <taxon>Basidiomycota</taxon>
        <taxon>Agaricomycotina</taxon>
        <taxon>Agaricomycetes</taxon>
        <taxon>Agaricomycetidae</taxon>
        <taxon>Agaricales</taxon>
        <taxon>Schizophyllaceae</taxon>
        <taxon>Schizophyllum</taxon>
    </lineage>
</organism>
<dbReference type="OrthoDB" id="10334343at2759"/>
<dbReference type="HOGENOM" id="CLU_824269_0_0_1"/>